<evidence type="ECO:0000313" key="2">
    <source>
        <dbReference type="EMBL" id="ELW66439.1"/>
    </source>
</evidence>
<feature type="region of interest" description="Disordered" evidence="1">
    <location>
        <begin position="27"/>
        <end position="105"/>
    </location>
</feature>
<keyword evidence="3" id="KW-1185">Reference proteome</keyword>
<dbReference type="InParanoid" id="L9KVE2"/>
<feature type="compositionally biased region" description="Polar residues" evidence="1">
    <location>
        <begin position="83"/>
        <end position="96"/>
    </location>
</feature>
<protein>
    <submittedName>
        <fullName evidence="2">Uncharacterized protein</fullName>
    </submittedName>
</protein>
<dbReference type="EMBL" id="KB320650">
    <property type="protein sequence ID" value="ELW66439.1"/>
    <property type="molecule type" value="Genomic_DNA"/>
</dbReference>
<dbReference type="AlphaFoldDB" id="L9KVE2"/>
<evidence type="ECO:0000313" key="3">
    <source>
        <dbReference type="Proteomes" id="UP000011518"/>
    </source>
</evidence>
<organism evidence="2 3">
    <name type="scientific">Tupaia chinensis</name>
    <name type="common">Chinese tree shrew</name>
    <name type="synonym">Tupaia belangeri chinensis</name>
    <dbReference type="NCBI Taxonomy" id="246437"/>
    <lineage>
        <taxon>Eukaryota</taxon>
        <taxon>Metazoa</taxon>
        <taxon>Chordata</taxon>
        <taxon>Craniata</taxon>
        <taxon>Vertebrata</taxon>
        <taxon>Euteleostomi</taxon>
        <taxon>Mammalia</taxon>
        <taxon>Eutheria</taxon>
        <taxon>Euarchontoglires</taxon>
        <taxon>Scandentia</taxon>
        <taxon>Tupaiidae</taxon>
        <taxon>Tupaia</taxon>
    </lineage>
</organism>
<evidence type="ECO:0000256" key="1">
    <source>
        <dbReference type="SAM" id="MobiDB-lite"/>
    </source>
</evidence>
<sequence>MLQPVSGGTRASTSATWVKLSKKIGAQGSVQSSELVSKSPQSVRNTARPPASRQTVIIPPTPADPEKCPERALAAAYKKPDDPSTSMCGTGTTFSGSYRGEEQPRTCNSLHTFPETNPCYLMRIYGKPKEKMSQM</sequence>
<dbReference type="Proteomes" id="UP000011518">
    <property type="component" value="Unassembled WGS sequence"/>
</dbReference>
<reference evidence="3" key="1">
    <citation type="submission" date="2012-07" db="EMBL/GenBank/DDBJ databases">
        <title>Genome of the Chinese tree shrew, a rising model animal genetically related to primates.</title>
        <authorList>
            <person name="Zhang G."/>
            <person name="Fan Y."/>
            <person name="Yao Y."/>
            <person name="Huang Z."/>
        </authorList>
    </citation>
    <scope>NUCLEOTIDE SEQUENCE [LARGE SCALE GENOMIC DNA]</scope>
</reference>
<accession>L9KVE2</accession>
<proteinExistence type="predicted"/>
<gene>
    <name evidence="2" type="ORF">TREES_T100002857</name>
</gene>
<feature type="compositionally biased region" description="Polar residues" evidence="1">
    <location>
        <begin position="28"/>
        <end position="45"/>
    </location>
</feature>
<name>L9KVE2_TUPCH</name>
<reference evidence="3" key="2">
    <citation type="journal article" date="2013" name="Nat. Commun.">
        <title>Genome of the Chinese tree shrew.</title>
        <authorList>
            <person name="Fan Y."/>
            <person name="Huang Z.Y."/>
            <person name="Cao C.C."/>
            <person name="Chen C.S."/>
            <person name="Chen Y.X."/>
            <person name="Fan D.D."/>
            <person name="He J."/>
            <person name="Hou H.L."/>
            <person name="Hu L."/>
            <person name="Hu X.T."/>
            <person name="Jiang X.T."/>
            <person name="Lai R."/>
            <person name="Lang Y.S."/>
            <person name="Liang B."/>
            <person name="Liao S.G."/>
            <person name="Mu D."/>
            <person name="Ma Y.Y."/>
            <person name="Niu Y.Y."/>
            <person name="Sun X.Q."/>
            <person name="Xia J.Q."/>
            <person name="Xiao J."/>
            <person name="Xiong Z.Q."/>
            <person name="Xu L."/>
            <person name="Yang L."/>
            <person name="Zhang Y."/>
            <person name="Zhao W."/>
            <person name="Zhao X.D."/>
            <person name="Zheng Y.T."/>
            <person name="Zhou J.M."/>
            <person name="Zhu Y.B."/>
            <person name="Zhang G.J."/>
            <person name="Wang J."/>
            <person name="Yao Y.G."/>
        </authorList>
    </citation>
    <scope>NUCLEOTIDE SEQUENCE [LARGE SCALE GENOMIC DNA]</scope>
</reference>